<gene>
    <name evidence="2" type="ORF">SAMN05216214_11914</name>
</gene>
<reference evidence="2 3" key="1">
    <citation type="submission" date="2016-10" db="EMBL/GenBank/DDBJ databases">
        <authorList>
            <person name="de Groot N.N."/>
        </authorList>
    </citation>
    <scope>NUCLEOTIDE SEQUENCE [LARGE SCALE GENOMIC DNA]</scope>
    <source>
        <strain evidence="2 3">JCM 19513</strain>
    </source>
</reference>
<protein>
    <submittedName>
        <fullName evidence="2">Ketosteroid isomerase-related protein</fullName>
    </submittedName>
</protein>
<dbReference type="Pfam" id="PF12680">
    <property type="entry name" value="SnoaL_2"/>
    <property type="match status" value="1"/>
</dbReference>
<dbReference type="AlphaFoldDB" id="A0A1H7SH77"/>
<sequence length="157" mass="17965">MTQHPNAELIQRFYSAFQQLDSRSMATCYHPQVRFSDPAFQGLQGQAAAGMWHMLCARAEDFSLTFEVLQADSQQGRARWVASYRFSQTGRRVVNHIEAEFRFADGLIIEHRDHFNLWRWSAQALGLKGLLLGWLPPVQKAISTKAMAGLAQWQRAQ</sequence>
<keyword evidence="3" id="KW-1185">Reference proteome</keyword>
<keyword evidence="2" id="KW-0413">Isomerase</keyword>
<evidence type="ECO:0000259" key="1">
    <source>
        <dbReference type="Pfam" id="PF12680"/>
    </source>
</evidence>
<name>A0A1H7SH77_9GAMM</name>
<evidence type="ECO:0000313" key="3">
    <source>
        <dbReference type="Proteomes" id="UP000185766"/>
    </source>
</evidence>
<evidence type="ECO:0000313" key="2">
    <source>
        <dbReference type="EMBL" id="SEL72000.1"/>
    </source>
</evidence>
<dbReference type="EMBL" id="FOAS01000019">
    <property type="protein sequence ID" value="SEL72000.1"/>
    <property type="molecule type" value="Genomic_DNA"/>
</dbReference>
<organism evidence="2 3">
    <name type="scientific">Atopomonas hussainii</name>
    <dbReference type="NCBI Taxonomy" id="1429083"/>
    <lineage>
        <taxon>Bacteria</taxon>
        <taxon>Pseudomonadati</taxon>
        <taxon>Pseudomonadota</taxon>
        <taxon>Gammaproteobacteria</taxon>
        <taxon>Pseudomonadales</taxon>
        <taxon>Pseudomonadaceae</taxon>
        <taxon>Atopomonas</taxon>
    </lineage>
</organism>
<feature type="domain" description="SnoaL-like" evidence="1">
    <location>
        <begin position="10"/>
        <end position="111"/>
    </location>
</feature>
<dbReference type="STRING" id="1429083.GCA_001885685_02824"/>
<dbReference type="Gene3D" id="3.10.450.50">
    <property type="match status" value="1"/>
</dbReference>
<dbReference type="InterPro" id="IPR032710">
    <property type="entry name" value="NTF2-like_dom_sf"/>
</dbReference>
<dbReference type="SUPFAM" id="SSF54427">
    <property type="entry name" value="NTF2-like"/>
    <property type="match status" value="1"/>
</dbReference>
<dbReference type="GO" id="GO:0016853">
    <property type="term" value="F:isomerase activity"/>
    <property type="evidence" value="ECO:0007669"/>
    <property type="project" value="UniProtKB-KW"/>
</dbReference>
<proteinExistence type="predicted"/>
<accession>A0A1H7SH77</accession>
<dbReference type="InterPro" id="IPR037401">
    <property type="entry name" value="SnoaL-like"/>
</dbReference>
<dbReference type="Proteomes" id="UP000185766">
    <property type="component" value="Unassembled WGS sequence"/>
</dbReference>
<dbReference type="RefSeq" id="WP_074870406.1">
    <property type="nucleotide sequence ID" value="NZ_FOAS01000019.1"/>
</dbReference>